<dbReference type="RefSeq" id="WP_346148348.1">
    <property type="nucleotide sequence ID" value="NZ_BAAAUA010000047.1"/>
</dbReference>
<protein>
    <submittedName>
        <fullName evidence="1">Uncharacterized protein</fullName>
    </submittedName>
</protein>
<evidence type="ECO:0000313" key="1">
    <source>
        <dbReference type="EMBL" id="MFC5645420.1"/>
    </source>
</evidence>
<sequence length="105" mass="11476">MDVVYASLRRRRPEPARAGEVAEVVGALWAHALPSDGLEHATARSEDDRIDLLLYLLTRTPTPLHPAAPGAVQRAGALLARCHRASPALYRRYLAPNADTDRRSG</sequence>
<gene>
    <name evidence="1" type="ORF">ACFPZF_29240</name>
</gene>
<reference evidence="2" key="1">
    <citation type="journal article" date="2019" name="Int. J. Syst. Evol. Microbiol.">
        <title>The Global Catalogue of Microorganisms (GCM) 10K type strain sequencing project: providing services to taxonomists for standard genome sequencing and annotation.</title>
        <authorList>
            <consortium name="The Broad Institute Genomics Platform"/>
            <consortium name="The Broad Institute Genome Sequencing Center for Infectious Disease"/>
            <person name="Wu L."/>
            <person name="Ma J."/>
        </authorList>
    </citation>
    <scope>NUCLEOTIDE SEQUENCE [LARGE SCALE GENOMIC DNA]</scope>
    <source>
        <strain evidence="2">CGMCC 4.1622</strain>
    </source>
</reference>
<dbReference type="Proteomes" id="UP001596066">
    <property type="component" value="Unassembled WGS sequence"/>
</dbReference>
<name>A0ABW0VHS3_9ACTN</name>
<organism evidence="1 2">
    <name type="scientific">Kitasatospora cinereorecta</name>
    <dbReference type="NCBI Taxonomy" id="285560"/>
    <lineage>
        <taxon>Bacteria</taxon>
        <taxon>Bacillati</taxon>
        <taxon>Actinomycetota</taxon>
        <taxon>Actinomycetes</taxon>
        <taxon>Kitasatosporales</taxon>
        <taxon>Streptomycetaceae</taxon>
        <taxon>Kitasatospora</taxon>
    </lineage>
</organism>
<keyword evidence="2" id="KW-1185">Reference proteome</keyword>
<proteinExistence type="predicted"/>
<accession>A0ABW0VHS3</accession>
<dbReference type="EMBL" id="JBHSOC010000070">
    <property type="protein sequence ID" value="MFC5645420.1"/>
    <property type="molecule type" value="Genomic_DNA"/>
</dbReference>
<comment type="caution">
    <text evidence="1">The sequence shown here is derived from an EMBL/GenBank/DDBJ whole genome shotgun (WGS) entry which is preliminary data.</text>
</comment>
<evidence type="ECO:0000313" key="2">
    <source>
        <dbReference type="Proteomes" id="UP001596066"/>
    </source>
</evidence>